<accession>A0A1G7B3Z1</accession>
<keyword evidence="1" id="KW-0732">Signal</keyword>
<dbReference type="SUPFAM" id="SSF50998">
    <property type="entry name" value="Quinoprotein alcohol dehydrogenase-like"/>
    <property type="match status" value="1"/>
</dbReference>
<evidence type="ECO:0000313" key="3">
    <source>
        <dbReference type="EMBL" id="SDE21672.1"/>
    </source>
</evidence>
<dbReference type="InterPro" id="IPR011047">
    <property type="entry name" value="Quinoprotein_ADH-like_sf"/>
</dbReference>
<keyword evidence="4" id="KW-1185">Reference proteome</keyword>
<feature type="domain" description="DUF5008" evidence="2">
    <location>
        <begin position="39"/>
        <end position="114"/>
    </location>
</feature>
<dbReference type="RefSeq" id="WP_143019924.1">
    <property type="nucleotide sequence ID" value="NZ_FMZO01000027.1"/>
</dbReference>
<protein>
    <recommendedName>
        <fullName evidence="2">DUF5008 domain-containing protein</fullName>
    </recommendedName>
</protein>
<dbReference type="InterPro" id="IPR032175">
    <property type="entry name" value="DUF5008"/>
</dbReference>
<dbReference type="EMBL" id="FMZO01000027">
    <property type="protein sequence ID" value="SDE21672.1"/>
    <property type="molecule type" value="Genomic_DNA"/>
</dbReference>
<dbReference type="STRING" id="1285928.SAMN04487894_1276"/>
<evidence type="ECO:0000256" key="1">
    <source>
        <dbReference type="SAM" id="SignalP"/>
    </source>
</evidence>
<dbReference type="OrthoDB" id="9805017at2"/>
<reference evidence="4" key="1">
    <citation type="submission" date="2016-10" db="EMBL/GenBank/DDBJ databases">
        <authorList>
            <person name="Varghese N."/>
            <person name="Submissions S."/>
        </authorList>
    </citation>
    <scope>NUCLEOTIDE SEQUENCE [LARGE SCALE GENOMIC DNA]</scope>
    <source>
        <strain evidence="4">DSM 25811 / CCM 8410 / LMG 26954 / E90</strain>
    </source>
</reference>
<dbReference type="Proteomes" id="UP000198757">
    <property type="component" value="Unassembled WGS sequence"/>
</dbReference>
<feature type="chain" id="PRO_5011562979" description="DUF5008 domain-containing protein" evidence="1">
    <location>
        <begin position="22"/>
        <end position="552"/>
    </location>
</feature>
<gene>
    <name evidence="3" type="ORF">SAMN04487894_1276</name>
</gene>
<feature type="signal peptide" evidence="1">
    <location>
        <begin position="1"/>
        <end position="21"/>
    </location>
</feature>
<dbReference type="Pfam" id="PF17164">
    <property type="entry name" value="DUF5122"/>
    <property type="match status" value="3"/>
</dbReference>
<organism evidence="3 4">
    <name type="scientific">Niabella drilacis (strain DSM 25811 / CCM 8410 / CCUG 62505 / LMG 26954 / E90)</name>
    <dbReference type="NCBI Taxonomy" id="1285928"/>
    <lineage>
        <taxon>Bacteria</taxon>
        <taxon>Pseudomonadati</taxon>
        <taxon>Bacteroidota</taxon>
        <taxon>Chitinophagia</taxon>
        <taxon>Chitinophagales</taxon>
        <taxon>Chitinophagaceae</taxon>
        <taxon>Niabella</taxon>
    </lineage>
</organism>
<evidence type="ECO:0000313" key="4">
    <source>
        <dbReference type="Proteomes" id="UP000198757"/>
    </source>
</evidence>
<dbReference type="AlphaFoldDB" id="A0A1G7B3Z1"/>
<dbReference type="PROSITE" id="PS51257">
    <property type="entry name" value="PROKAR_LIPOPROTEIN"/>
    <property type="match status" value="1"/>
</dbReference>
<dbReference type="Pfam" id="PF16400">
    <property type="entry name" value="DUF5008"/>
    <property type="match status" value="1"/>
</dbReference>
<dbReference type="InterPro" id="IPR013431">
    <property type="entry name" value="Delta_60_rpt"/>
</dbReference>
<name>A0A1G7B3Z1_NIADE</name>
<sequence length="552" mass="59465">MMKHICFFLASLLLFFGSCKKEDVKATEVYPPSPLPLVKFLGDKPSPASGGAGIVTTFAVKGLDGKKGQFKFFINKMEAEVVAVREDAIDVKVPENASSGGSSILINNEYYFGPSFIVTGKVSIDPNFNPGAYRSNAPIRGIFSRRGYDNSLVVYGEFTDYKNAATANAAVSRIAVIDGNGDFVTGDERFELGKTGFDGPVTSVAETPDGKYLIAGTFSRCDTINNLGGLVIFTGRNGALERTSVDVINPDPDNHPEDSKALVPIFNAQLQSFGGGFLSGVTNLFYKENEGRYTYTAFGNFNRYASVLYERSTRYSYQYDYVISDQLVQMKHGGEFDSSFNYDPILKKGYEAGNGFVTDAIRLPDGSFIVVGSFTTFNKKRVNYITKIDPATGLVDESFNAGQAGADGAVSRITYNSTTHKMLLTGGFKNYNGQPANGVVMINEDGSVDSGFQLKAIDGTGISYAGQLRDGRVIISGGFSKYDGIVREGIAILKADGSLAPGCNAMGMFSGSISAILERPDVSGSKVLFIVGDFNRFDNKEVGNIVKIRIAP</sequence>
<evidence type="ECO:0000259" key="2">
    <source>
        <dbReference type="Pfam" id="PF16400"/>
    </source>
</evidence>
<dbReference type="Gene3D" id="2.80.10.50">
    <property type="match status" value="1"/>
</dbReference>
<proteinExistence type="predicted"/>